<name>A0A127MU05_9PSED</name>
<dbReference type="Proteomes" id="UP001220662">
    <property type="component" value="Unassembled WGS sequence"/>
</dbReference>
<keyword evidence="1" id="KW-0732">Signal</keyword>
<dbReference type="RefSeq" id="WP_009622349.1">
    <property type="nucleotide sequence ID" value="NZ_BDGS01000001.1"/>
</dbReference>
<dbReference type="STRING" id="53408.A9C11_14775"/>
<gene>
    <name evidence="2" type="ORF">A9C11_14775</name>
    <name evidence="3" type="ORF">P3W55_25070</name>
</gene>
<evidence type="ECO:0000313" key="2">
    <source>
        <dbReference type="EMBL" id="ANI15169.1"/>
    </source>
</evidence>
<evidence type="ECO:0000256" key="1">
    <source>
        <dbReference type="SAM" id="SignalP"/>
    </source>
</evidence>
<dbReference type="Gene3D" id="2.30.140.50">
    <property type="entry name" value="Protein of unknown function DUF2790"/>
    <property type="match status" value="1"/>
</dbReference>
<dbReference type="InterPro" id="IPR021245">
    <property type="entry name" value="DUF2790"/>
</dbReference>
<feature type="chain" id="PRO_5010446406" evidence="1">
    <location>
        <begin position="22"/>
        <end position="84"/>
    </location>
</feature>
<dbReference type="AlphaFoldDB" id="A0A127MU05"/>
<evidence type="ECO:0000313" key="4">
    <source>
        <dbReference type="Proteomes" id="UP000077748"/>
    </source>
</evidence>
<reference evidence="3" key="2">
    <citation type="submission" date="2023-03" db="EMBL/GenBank/DDBJ databases">
        <title>Draft assemblies of triclosan tolerant bacteria isolated from returned activated sludge.</title>
        <authorList>
            <person name="Van Hamelsveld S."/>
        </authorList>
    </citation>
    <scope>NUCLEOTIDE SEQUENCE</scope>
    <source>
        <strain evidence="3">GW210015_S63</strain>
    </source>
</reference>
<keyword evidence="2" id="KW-0413">Isomerase</keyword>
<sequence>MKTLTLAAALFAFAAPLASFAASAPAPVEQYHYGQQLDVKKVLALHEDPGSCQVVQARMDYLDSNGQPHSLAYQKFSSDCNEGG</sequence>
<dbReference type="GeneID" id="72996412"/>
<reference evidence="2 4" key="1">
    <citation type="submission" date="2016-05" db="EMBL/GenBank/DDBJ databases">
        <title>Genome Sequence of Pseudomonas citronellolis Strain SJTE-3, an Estrogens and Persistent Organic Pollutants degradation strain.</title>
        <authorList>
            <person name="Liang R."/>
        </authorList>
    </citation>
    <scope>NUCLEOTIDE SEQUENCE [LARGE SCALE GENOMIC DNA]</scope>
    <source>
        <strain evidence="2 4">SJTE-3</strain>
    </source>
</reference>
<protein>
    <submittedName>
        <fullName evidence="3">DUF2790 domain-containing protein</fullName>
    </submittedName>
    <submittedName>
        <fullName evidence="2">Topoisomerase II</fullName>
    </submittedName>
</protein>
<dbReference type="SMR" id="A0A127MU05"/>
<evidence type="ECO:0000313" key="3">
    <source>
        <dbReference type="EMBL" id="MDF3844993.1"/>
    </source>
</evidence>
<dbReference type="EMBL" id="CP015878">
    <property type="protein sequence ID" value="ANI15169.1"/>
    <property type="molecule type" value="Genomic_DNA"/>
</dbReference>
<dbReference type="Pfam" id="PF10976">
    <property type="entry name" value="DUF2790"/>
    <property type="match status" value="1"/>
</dbReference>
<dbReference type="KEGG" id="pcq:PcP3B5_33370"/>
<dbReference type="GO" id="GO:0016853">
    <property type="term" value="F:isomerase activity"/>
    <property type="evidence" value="ECO:0007669"/>
    <property type="project" value="UniProtKB-KW"/>
</dbReference>
<organism evidence="2 4">
    <name type="scientific">Pseudomonas citronellolis</name>
    <dbReference type="NCBI Taxonomy" id="53408"/>
    <lineage>
        <taxon>Bacteria</taxon>
        <taxon>Pseudomonadati</taxon>
        <taxon>Pseudomonadota</taxon>
        <taxon>Gammaproteobacteria</taxon>
        <taxon>Pseudomonadales</taxon>
        <taxon>Pseudomonadaceae</taxon>
        <taxon>Pseudomonas</taxon>
    </lineage>
</organism>
<dbReference type="EMBL" id="JARJLR010000412">
    <property type="protein sequence ID" value="MDF3844993.1"/>
    <property type="molecule type" value="Genomic_DNA"/>
</dbReference>
<dbReference type="Proteomes" id="UP000077748">
    <property type="component" value="Chromosome"/>
</dbReference>
<accession>A0A127MU05</accession>
<proteinExistence type="predicted"/>
<feature type="signal peptide" evidence="1">
    <location>
        <begin position="1"/>
        <end position="21"/>
    </location>
</feature>